<organism evidence="1 2">
    <name type="scientific">Wohlfahrtiimonas larvae</name>
    <dbReference type="NCBI Taxonomy" id="1157986"/>
    <lineage>
        <taxon>Bacteria</taxon>
        <taxon>Pseudomonadati</taxon>
        <taxon>Pseudomonadota</taxon>
        <taxon>Gammaproteobacteria</taxon>
        <taxon>Cardiobacteriales</taxon>
        <taxon>Ignatzschineriaceae</taxon>
        <taxon>Wohlfahrtiimonas</taxon>
    </lineage>
</organism>
<dbReference type="SUPFAM" id="SSF102400">
    <property type="entry name" value="DNA polymerase III chi subunit"/>
    <property type="match status" value="1"/>
</dbReference>
<dbReference type="Gene3D" id="3.40.50.10110">
    <property type="entry name" value="DNA polymerase III subunit chi"/>
    <property type="match status" value="1"/>
</dbReference>
<evidence type="ECO:0000313" key="1">
    <source>
        <dbReference type="EMBL" id="GAA5096605.1"/>
    </source>
</evidence>
<accession>A0ABP9MHS0</accession>
<proteinExistence type="predicted"/>
<comment type="caution">
    <text evidence="1">The sequence shown here is derived from an EMBL/GenBank/DDBJ whole genome shotgun (WGS) entry which is preliminary data.</text>
</comment>
<keyword evidence="2" id="KW-1185">Reference proteome</keyword>
<reference evidence="2" key="1">
    <citation type="journal article" date="2019" name="Int. J. Syst. Evol. Microbiol.">
        <title>The Global Catalogue of Microorganisms (GCM) 10K type strain sequencing project: providing services to taxonomists for standard genome sequencing and annotation.</title>
        <authorList>
            <consortium name="The Broad Institute Genomics Platform"/>
            <consortium name="The Broad Institute Genome Sequencing Center for Infectious Disease"/>
            <person name="Wu L."/>
            <person name="Ma J."/>
        </authorList>
    </citation>
    <scope>NUCLEOTIDE SEQUENCE [LARGE SCALE GENOMIC DNA]</scope>
    <source>
        <strain evidence="2">JCM 18424</strain>
    </source>
</reference>
<evidence type="ECO:0000313" key="2">
    <source>
        <dbReference type="Proteomes" id="UP001500631"/>
    </source>
</evidence>
<dbReference type="RefSeq" id="WP_077924826.1">
    <property type="nucleotide sequence ID" value="NZ_BAABKE010000002.1"/>
</dbReference>
<dbReference type="PANTHER" id="PTHR38767:SF1">
    <property type="entry name" value="DNA POLYMERASE III SUBUNIT CHI"/>
    <property type="match status" value="1"/>
</dbReference>
<sequence>MPNVSFYVLESNNIKDFYKTIVKLTIKAYAAENQVLIYSNHPQILQPIDDYLWSFSETSFIPHILVNSNDEVDDIDHIILANFEPNTPKKDLLIQLADHVPENFNQYNRIIEILYSEPSYLARGRERFKFYRQQGIEPKTIKL</sequence>
<dbReference type="Pfam" id="PF04364">
    <property type="entry name" value="DNA_pol3_chi"/>
    <property type="match status" value="1"/>
</dbReference>
<dbReference type="PANTHER" id="PTHR38767">
    <property type="entry name" value="DNA POLYMERASE III SUBUNIT CHI"/>
    <property type="match status" value="1"/>
</dbReference>
<dbReference type="Proteomes" id="UP001500631">
    <property type="component" value="Unassembled WGS sequence"/>
</dbReference>
<dbReference type="EMBL" id="BAABKE010000002">
    <property type="protein sequence ID" value="GAA5096605.1"/>
    <property type="molecule type" value="Genomic_DNA"/>
</dbReference>
<dbReference type="InterPro" id="IPR036768">
    <property type="entry name" value="PolIII_chi_sf"/>
</dbReference>
<gene>
    <name evidence="1" type="primary">holC</name>
    <name evidence="1" type="ORF">GCM10023338_07200</name>
</gene>
<protein>
    <submittedName>
        <fullName evidence="1">DNA polymerase III subunit chi</fullName>
    </submittedName>
</protein>
<dbReference type="InterPro" id="IPR007459">
    <property type="entry name" value="DNA_pol3_chi"/>
</dbReference>
<name>A0ABP9MHS0_9GAMM</name>